<gene>
    <name evidence="1" type="ORF">QQX03_05500</name>
</gene>
<proteinExistence type="predicted"/>
<dbReference type="AlphaFoldDB" id="A0A9Y2F744"/>
<organism evidence="1 2">
    <name type="scientific">Altererythrobacter rubellus</name>
    <dbReference type="NCBI Taxonomy" id="2173831"/>
    <lineage>
        <taxon>Bacteria</taxon>
        <taxon>Pseudomonadati</taxon>
        <taxon>Pseudomonadota</taxon>
        <taxon>Alphaproteobacteria</taxon>
        <taxon>Sphingomonadales</taxon>
        <taxon>Erythrobacteraceae</taxon>
        <taxon>Altererythrobacter</taxon>
    </lineage>
</organism>
<keyword evidence="2" id="KW-1185">Reference proteome</keyword>
<evidence type="ECO:0000313" key="1">
    <source>
        <dbReference type="EMBL" id="WIW96552.1"/>
    </source>
</evidence>
<dbReference type="Proteomes" id="UP001231445">
    <property type="component" value="Chromosome"/>
</dbReference>
<reference evidence="1 2" key="1">
    <citation type="submission" date="2023-06" db="EMBL/GenBank/DDBJ databases">
        <title>Altererythrobacter rubellus NBRC 112769 genome.</title>
        <authorList>
            <person name="Zhang K."/>
        </authorList>
    </citation>
    <scope>NUCLEOTIDE SEQUENCE [LARGE SCALE GENOMIC DNA]</scope>
    <source>
        <strain evidence="1 2">NBRC 112769</strain>
    </source>
</reference>
<accession>A0A9Y2F744</accession>
<evidence type="ECO:0000313" key="2">
    <source>
        <dbReference type="Proteomes" id="UP001231445"/>
    </source>
</evidence>
<dbReference type="EMBL" id="CP127221">
    <property type="protein sequence ID" value="WIW96552.1"/>
    <property type="molecule type" value="Genomic_DNA"/>
</dbReference>
<protein>
    <submittedName>
        <fullName evidence="1">Uncharacterized protein</fullName>
    </submittedName>
</protein>
<dbReference type="RefSeq" id="WP_285976858.1">
    <property type="nucleotide sequence ID" value="NZ_CP127221.1"/>
</dbReference>
<sequence length="65" mass="7275">MEGLARAALFGLDDLADEADALRRRLNSRLELDVSGMHEGDWLDSFRLDPRALNEGVYALELSVE</sequence>
<dbReference type="KEGG" id="arue:QQX03_05500"/>
<name>A0A9Y2F744_9SPHN</name>